<evidence type="ECO:0000313" key="3">
    <source>
        <dbReference type="Proteomes" id="UP000663860"/>
    </source>
</evidence>
<dbReference type="AlphaFoldDB" id="A0A813QZQ3"/>
<dbReference type="Pfam" id="PF04457">
    <property type="entry name" value="MJ1316"/>
    <property type="match status" value="1"/>
</dbReference>
<evidence type="ECO:0000313" key="2">
    <source>
        <dbReference type="EMBL" id="CAF0775815.1"/>
    </source>
</evidence>
<feature type="domain" description="MJ1316 RNA cyclic group end recognition" evidence="1">
    <location>
        <begin position="152"/>
        <end position="219"/>
    </location>
</feature>
<dbReference type="InterPro" id="IPR040459">
    <property type="entry name" value="MJ1316"/>
</dbReference>
<proteinExistence type="predicted"/>
<sequence>MGDKNNYTTATITDQLDFLRSILHSDDHLQILPSGDYQQLQIKLDYDIQISCFFDLLNILNKPLTINNLNDLRIIKSSNKCPLDIDQWTDIRKYFDELIQQSNESTSLQSVIQSIQDYLVNIMTNNRKSKRKAKKSTKITTEDVSTLTNRFRHSDLIFNRFLHDKTIDRSQVVIGYEDRFIGIHEIAFNEFRRVHEHEYGIPLHRIRYFKINGELVWDRSKRLDLLTGSQQLNVKSNSMKKNLPFCFTLPS</sequence>
<organism evidence="2 3">
    <name type="scientific">Adineta steineri</name>
    <dbReference type="NCBI Taxonomy" id="433720"/>
    <lineage>
        <taxon>Eukaryota</taxon>
        <taxon>Metazoa</taxon>
        <taxon>Spiralia</taxon>
        <taxon>Gnathifera</taxon>
        <taxon>Rotifera</taxon>
        <taxon>Eurotatoria</taxon>
        <taxon>Bdelloidea</taxon>
        <taxon>Adinetida</taxon>
        <taxon>Adinetidae</taxon>
        <taxon>Adineta</taxon>
    </lineage>
</organism>
<dbReference type="Proteomes" id="UP000663860">
    <property type="component" value="Unassembled WGS sequence"/>
</dbReference>
<gene>
    <name evidence="2" type="ORF">IZO911_LOCUS5547</name>
</gene>
<reference evidence="2" key="1">
    <citation type="submission" date="2021-02" db="EMBL/GenBank/DDBJ databases">
        <authorList>
            <person name="Nowell W R."/>
        </authorList>
    </citation>
    <scope>NUCLEOTIDE SEQUENCE</scope>
</reference>
<accession>A0A813QZQ3</accession>
<comment type="caution">
    <text evidence="2">The sequence shown here is derived from an EMBL/GenBank/DDBJ whole genome shotgun (WGS) entry which is preliminary data.</text>
</comment>
<name>A0A813QZQ3_9BILA</name>
<evidence type="ECO:0000259" key="1">
    <source>
        <dbReference type="Pfam" id="PF04457"/>
    </source>
</evidence>
<dbReference type="EMBL" id="CAJNOE010000033">
    <property type="protein sequence ID" value="CAF0775815.1"/>
    <property type="molecule type" value="Genomic_DNA"/>
</dbReference>
<protein>
    <recommendedName>
        <fullName evidence="1">MJ1316 RNA cyclic group end recognition domain-containing protein</fullName>
    </recommendedName>
</protein>